<name>A0A0B0P277_GOSAR</name>
<dbReference type="AlphaFoldDB" id="A0A0B0P277"/>
<evidence type="ECO:0000313" key="1">
    <source>
        <dbReference type="EMBL" id="KHG17471.1"/>
    </source>
</evidence>
<dbReference type="EMBL" id="KN408322">
    <property type="protein sequence ID" value="KHG17471.1"/>
    <property type="molecule type" value="Genomic_DNA"/>
</dbReference>
<keyword evidence="2" id="KW-1185">Reference proteome</keyword>
<accession>A0A0B0P277</accession>
<protein>
    <submittedName>
        <fullName evidence="1">Uncharacterized protein</fullName>
    </submittedName>
</protein>
<gene>
    <name evidence="1" type="ORF">F383_08783</name>
</gene>
<proteinExistence type="predicted"/>
<organism evidence="1 2">
    <name type="scientific">Gossypium arboreum</name>
    <name type="common">Tree cotton</name>
    <name type="synonym">Gossypium nanking</name>
    <dbReference type="NCBI Taxonomy" id="29729"/>
    <lineage>
        <taxon>Eukaryota</taxon>
        <taxon>Viridiplantae</taxon>
        <taxon>Streptophyta</taxon>
        <taxon>Embryophyta</taxon>
        <taxon>Tracheophyta</taxon>
        <taxon>Spermatophyta</taxon>
        <taxon>Magnoliopsida</taxon>
        <taxon>eudicotyledons</taxon>
        <taxon>Gunneridae</taxon>
        <taxon>Pentapetalae</taxon>
        <taxon>rosids</taxon>
        <taxon>malvids</taxon>
        <taxon>Malvales</taxon>
        <taxon>Malvaceae</taxon>
        <taxon>Malvoideae</taxon>
        <taxon>Gossypium</taxon>
    </lineage>
</organism>
<sequence>MLHNHVSPGVEIEFKLVYSTRSHTRACD</sequence>
<dbReference type="Proteomes" id="UP000032142">
    <property type="component" value="Unassembled WGS sequence"/>
</dbReference>
<reference evidence="2" key="1">
    <citation type="submission" date="2014-09" db="EMBL/GenBank/DDBJ databases">
        <authorList>
            <person name="Mudge J."/>
            <person name="Ramaraj T."/>
            <person name="Lindquist I.E."/>
            <person name="Bharti A.K."/>
            <person name="Sundararajan A."/>
            <person name="Cameron C.T."/>
            <person name="Woodward J.E."/>
            <person name="May G.D."/>
            <person name="Brubaker C."/>
            <person name="Broadhvest J."/>
            <person name="Wilkins T.A."/>
        </authorList>
    </citation>
    <scope>NUCLEOTIDE SEQUENCE</scope>
    <source>
        <strain evidence="2">cv. AKA8401</strain>
    </source>
</reference>
<evidence type="ECO:0000313" key="2">
    <source>
        <dbReference type="Proteomes" id="UP000032142"/>
    </source>
</evidence>